<dbReference type="EMBL" id="BGPR01100183">
    <property type="protein sequence ID" value="GBM55262.1"/>
    <property type="molecule type" value="Genomic_DNA"/>
</dbReference>
<sequence>MPLYASDCSKASSSKGTAKLTFGTSLVRIISDKKTITTTGVYLPLMQNSVQCAAFLFRVSRALSPCSFRLPSSKQCHAPPVEMKSFLSASPARDWRVFVRKGSLFEPSRFSSKLLCSSQPIAK</sequence>
<keyword evidence="2" id="KW-1185">Reference proteome</keyword>
<protein>
    <submittedName>
        <fullName evidence="1">Uncharacterized protein</fullName>
    </submittedName>
</protein>
<reference evidence="1 2" key="1">
    <citation type="journal article" date="2019" name="Sci. Rep.">
        <title>Orb-weaving spider Araneus ventricosus genome elucidates the spidroin gene catalogue.</title>
        <authorList>
            <person name="Kono N."/>
            <person name="Nakamura H."/>
            <person name="Ohtoshi R."/>
            <person name="Moran D.A.P."/>
            <person name="Shinohara A."/>
            <person name="Yoshida Y."/>
            <person name="Fujiwara M."/>
            <person name="Mori M."/>
            <person name="Tomita M."/>
            <person name="Arakawa K."/>
        </authorList>
    </citation>
    <scope>NUCLEOTIDE SEQUENCE [LARGE SCALE GENOMIC DNA]</scope>
</reference>
<comment type="caution">
    <text evidence="1">The sequence shown here is derived from an EMBL/GenBank/DDBJ whole genome shotgun (WGS) entry which is preliminary data.</text>
</comment>
<evidence type="ECO:0000313" key="2">
    <source>
        <dbReference type="Proteomes" id="UP000499080"/>
    </source>
</evidence>
<dbReference type="AlphaFoldDB" id="A0A4Y2GN17"/>
<name>A0A4Y2GN17_ARAVE</name>
<proteinExistence type="predicted"/>
<organism evidence="1 2">
    <name type="scientific">Araneus ventricosus</name>
    <name type="common">Orbweaver spider</name>
    <name type="synonym">Epeira ventricosa</name>
    <dbReference type="NCBI Taxonomy" id="182803"/>
    <lineage>
        <taxon>Eukaryota</taxon>
        <taxon>Metazoa</taxon>
        <taxon>Ecdysozoa</taxon>
        <taxon>Arthropoda</taxon>
        <taxon>Chelicerata</taxon>
        <taxon>Arachnida</taxon>
        <taxon>Araneae</taxon>
        <taxon>Araneomorphae</taxon>
        <taxon>Entelegynae</taxon>
        <taxon>Araneoidea</taxon>
        <taxon>Araneidae</taxon>
        <taxon>Araneus</taxon>
    </lineage>
</organism>
<evidence type="ECO:0000313" key="1">
    <source>
        <dbReference type="EMBL" id="GBM55262.1"/>
    </source>
</evidence>
<dbReference type="Proteomes" id="UP000499080">
    <property type="component" value="Unassembled WGS sequence"/>
</dbReference>
<gene>
    <name evidence="1" type="ORF">AVEN_18081_1</name>
</gene>
<accession>A0A4Y2GN17</accession>